<dbReference type="CTD" id="1393"/>
<dbReference type="GeneID" id="110978125"/>
<dbReference type="PANTHER" id="PTHR10278">
    <property type="entry name" value="CORTICOTROPIN-RELEASING FACTOR-BINDING PROTEIN"/>
    <property type="match status" value="1"/>
</dbReference>
<keyword evidence="4" id="KW-0964">Secreted</keyword>
<dbReference type="InterPro" id="IPR035914">
    <property type="entry name" value="Sperma_CUB_dom_sf"/>
</dbReference>
<evidence type="ECO:0000256" key="2">
    <source>
        <dbReference type="ARBA" id="ARBA00008313"/>
    </source>
</evidence>
<keyword evidence="6" id="KW-1015">Disulfide bond</keyword>
<dbReference type="RefSeq" id="XP_022088555.1">
    <property type="nucleotide sequence ID" value="XM_022232863.1"/>
</dbReference>
<dbReference type="GO" id="GO:0009755">
    <property type="term" value="P:hormone-mediated signaling pathway"/>
    <property type="evidence" value="ECO:0007669"/>
    <property type="project" value="TreeGrafter"/>
</dbReference>
<gene>
    <name evidence="14" type="primary">LOC110978125</name>
</gene>
<sequence length="342" mass="37459">MTRSGGPGFSLAILCLLKIAVAAPAPERYFGFDQSAMRVFRRGETPVKTTSSSSAKEMECPYDVISQPGEYFVQSSERKMCTWLFLTRPSAVVELEIIEHDYPCAEDSFVEFFDGVALQMGVFPTETGHDLPLQERVNLVCSTGSRVLLSSQNVAMLTYQAPPTGGSFRLLFKHKTLQAPCNIFGTESSGAFTLGNFGKEKNCSFVAIYPGYINVLHMAVGRETNEARLKCKSISDTVQFAEGNSLEFGKMNVEQRMCGRTGGKAPATPDVADPSPEDPLHGRAGTAASLVYQNRAQCTSGITIPLMCQMSVVRLVSSGQYDNKITFTFTRETNEKNECAMF</sequence>
<feature type="domain" description="Corticotropin-releasing factor binding protein C-terminal" evidence="12">
    <location>
        <begin position="187"/>
        <end position="264"/>
    </location>
</feature>
<proteinExistence type="inferred from homology"/>
<dbReference type="Pfam" id="PF05428">
    <property type="entry name" value="CRF-BP_N"/>
    <property type="match status" value="1"/>
</dbReference>
<dbReference type="GO" id="GO:0051460">
    <property type="term" value="P:negative regulation of corticotropin secretion"/>
    <property type="evidence" value="ECO:0007669"/>
    <property type="project" value="TreeGrafter"/>
</dbReference>
<dbReference type="GO" id="GO:0051424">
    <property type="term" value="F:corticotropin-releasing hormone binding"/>
    <property type="evidence" value="ECO:0007669"/>
    <property type="project" value="InterPro"/>
</dbReference>
<dbReference type="Proteomes" id="UP000694845">
    <property type="component" value="Unplaced"/>
</dbReference>
<evidence type="ECO:0000256" key="10">
    <source>
        <dbReference type="SAM" id="SignalP"/>
    </source>
</evidence>
<evidence type="ECO:0000259" key="12">
    <source>
        <dbReference type="Pfam" id="PF23541"/>
    </source>
</evidence>
<comment type="similarity">
    <text evidence="2">Belongs to the CRF-binding protein family.</text>
</comment>
<organism evidence="13 14">
    <name type="scientific">Acanthaster planci</name>
    <name type="common">Crown-of-thorns starfish</name>
    <dbReference type="NCBI Taxonomy" id="133434"/>
    <lineage>
        <taxon>Eukaryota</taxon>
        <taxon>Metazoa</taxon>
        <taxon>Echinodermata</taxon>
        <taxon>Eleutherozoa</taxon>
        <taxon>Asterozoa</taxon>
        <taxon>Asteroidea</taxon>
        <taxon>Valvatacea</taxon>
        <taxon>Valvatida</taxon>
        <taxon>Acanthasteridae</taxon>
        <taxon>Acanthaster</taxon>
    </lineage>
</organism>
<dbReference type="InterPro" id="IPR056178">
    <property type="entry name" value="CRF-BP_C"/>
</dbReference>
<comment type="subcellular location">
    <subcellularLocation>
        <location evidence="1">Secreted</location>
    </subcellularLocation>
</comment>
<protein>
    <recommendedName>
        <fullName evidence="3">Corticotropin-releasing factor-binding protein</fullName>
    </recommendedName>
    <alternativeName>
        <fullName evidence="9">Corticotropin-releasing hormone-binding protein</fullName>
    </alternativeName>
</protein>
<feature type="signal peptide" evidence="10">
    <location>
        <begin position="1"/>
        <end position="22"/>
    </location>
</feature>
<dbReference type="InterPro" id="IPR056177">
    <property type="entry name" value="CRF-BP_N"/>
</dbReference>
<dbReference type="GO" id="GO:0005615">
    <property type="term" value="C:extracellular space"/>
    <property type="evidence" value="ECO:0007669"/>
    <property type="project" value="TreeGrafter"/>
</dbReference>
<evidence type="ECO:0000313" key="14">
    <source>
        <dbReference type="RefSeq" id="XP_022088555.1"/>
    </source>
</evidence>
<dbReference type="OMA" id="EFCFPSI"/>
<evidence type="ECO:0000259" key="11">
    <source>
        <dbReference type="Pfam" id="PF05428"/>
    </source>
</evidence>
<evidence type="ECO:0000256" key="5">
    <source>
        <dbReference type="ARBA" id="ARBA00022729"/>
    </source>
</evidence>
<evidence type="ECO:0000313" key="13">
    <source>
        <dbReference type="Proteomes" id="UP000694845"/>
    </source>
</evidence>
<dbReference type="KEGG" id="aplc:110978125"/>
<name>A0A8B7Y881_ACAPL</name>
<keyword evidence="13" id="KW-1185">Reference proteome</keyword>
<dbReference type="AlphaFoldDB" id="A0A8B7Y881"/>
<keyword evidence="7" id="KW-0325">Glycoprotein</keyword>
<comment type="function">
    <text evidence="8">Binds CRF and inactivates it. May prevent inappropriate pituitary-adrenal stimulation in pregnancy.</text>
</comment>
<evidence type="ECO:0000256" key="3">
    <source>
        <dbReference type="ARBA" id="ARBA00015713"/>
    </source>
</evidence>
<evidence type="ECO:0000256" key="8">
    <source>
        <dbReference type="ARBA" id="ARBA00024997"/>
    </source>
</evidence>
<accession>A0A8B7Y881</accession>
<evidence type="ECO:0000256" key="4">
    <source>
        <dbReference type="ARBA" id="ARBA00022525"/>
    </source>
</evidence>
<evidence type="ECO:0000256" key="7">
    <source>
        <dbReference type="ARBA" id="ARBA00023180"/>
    </source>
</evidence>
<dbReference type="PANTHER" id="PTHR10278:SF0">
    <property type="entry name" value="CORTICOTROPIN-RELEASING FACTOR-BINDING PROTEIN"/>
    <property type="match status" value="1"/>
</dbReference>
<feature type="domain" description="Corticotropin-releasing factor binding protein N-terminal" evidence="11">
    <location>
        <begin position="62"/>
        <end position="174"/>
    </location>
</feature>
<dbReference type="InterPro" id="IPR008435">
    <property type="entry name" value="CRF-bd"/>
</dbReference>
<dbReference type="Pfam" id="PF23541">
    <property type="entry name" value="CRF-BP_C"/>
    <property type="match status" value="1"/>
</dbReference>
<keyword evidence="5 10" id="KW-0732">Signal</keyword>
<dbReference type="OrthoDB" id="10056927at2759"/>
<dbReference type="SUPFAM" id="SSF49854">
    <property type="entry name" value="Spermadhesin, CUB domain"/>
    <property type="match status" value="1"/>
</dbReference>
<evidence type="ECO:0000256" key="9">
    <source>
        <dbReference type="ARBA" id="ARBA00033162"/>
    </source>
</evidence>
<evidence type="ECO:0000256" key="1">
    <source>
        <dbReference type="ARBA" id="ARBA00004613"/>
    </source>
</evidence>
<feature type="chain" id="PRO_5034504616" description="Corticotropin-releasing factor-binding protein" evidence="10">
    <location>
        <begin position="23"/>
        <end position="342"/>
    </location>
</feature>
<evidence type="ECO:0000256" key="6">
    <source>
        <dbReference type="ARBA" id="ARBA00023157"/>
    </source>
</evidence>
<reference evidence="14" key="1">
    <citation type="submission" date="2025-08" db="UniProtKB">
        <authorList>
            <consortium name="RefSeq"/>
        </authorList>
    </citation>
    <scope>IDENTIFICATION</scope>
</reference>